<dbReference type="InterPro" id="IPR000415">
    <property type="entry name" value="Nitroreductase-like"/>
</dbReference>
<keyword evidence="4 5" id="KW-0560">Oxidoreductase</keyword>
<keyword evidence="3 5" id="KW-0288">FMN</keyword>
<evidence type="ECO:0000256" key="3">
    <source>
        <dbReference type="ARBA" id="ARBA00022643"/>
    </source>
</evidence>
<keyword evidence="5" id="KW-0521">NADP</keyword>
<dbReference type="PANTHER" id="PTHR43425">
    <property type="entry name" value="OXYGEN-INSENSITIVE NADPH NITROREDUCTASE"/>
    <property type="match status" value="1"/>
</dbReference>
<dbReference type="EMBL" id="DXCC01000017">
    <property type="protein sequence ID" value="HIZ15380.1"/>
    <property type="molecule type" value="Genomic_DNA"/>
</dbReference>
<evidence type="ECO:0000256" key="5">
    <source>
        <dbReference type="PIRNR" id="PIRNR005426"/>
    </source>
</evidence>
<evidence type="ECO:0000313" key="7">
    <source>
        <dbReference type="EMBL" id="HIZ15380.1"/>
    </source>
</evidence>
<dbReference type="Gene3D" id="3.40.109.10">
    <property type="entry name" value="NADH Oxidase"/>
    <property type="match status" value="1"/>
</dbReference>
<dbReference type="PIRSF" id="PIRSF005426">
    <property type="entry name" value="Frp"/>
    <property type="match status" value="1"/>
</dbReference>
<evidence type="ECO:0000256" key="2">
    <source>
        <dbReference type="ARBA" id="ARBA00022630"/>
    </source>
</evidence>
<accession>A0A9D2DE37</accession>
<protein>
    <submittedName>
        <fullName evidence="7">Nitroreductase family protein</fullName>
    </submittedName>
</protein>
<name>A0A9D2DE37_9BACT</name>
<dbReference type="InterPro" id="IPR029479">
    <property type="entry name" value="Nitroreductase"/>
</dbReference>
<comment type="caution">
    <text evidence="7">The sequence shown here is derived from an EMBL/GenBank/DDBJ whole genome shotgun (WGS) entry which is preliminary data.</text>
</comment>
<dbReference type="SUPFAM" id="SSF55469">
    <property type="entry name" value="FMN-dependent nitroreductase-like"/>
    <property type="match status" value="1"/>
</dbReference>
<reference evidence="7" key="2">
    <citation type="submission" date="2021-04" db="EMBL/GenBank/DDBJ databases">
        <authorList>
            <person name="Gilroy R."/>
        </authorList>
    </citation>
    <scope>NUCLEOTIDE SEQUENCE</scope>
    <source>
        <strain evidence="7">ChiHjej11B10-19426</strain>
    </source>
</reference>
<comment type="similarity">
    <text evidence="1 5">Belongs to the flavin oxidoreductase frp family.</text>
</comment>
<dbReference type="GO" id="GO:0016491">
    <property type="term" value="F:oxidoreductase activity"/>
    <property type="evidence" value="ECO:0007669"/>
    <property type="project" value="UniProtKB-UniRule"/>
</dbReference>
<dbReference type="AlphaFoldDB" id="A0A9D2DE37"/>
<evidence type="ECO:0000259" key="6">
    <source>
        <dbReference type="Pfam" id="PF00881"/>
    </source>
</evidence>
<feature type="domain" description="Nitroreductase" evidence="6">
    <location>
        <begin position="5"/>
        <end position="160"/>
    </location>
</feature>
<sequence>MIAEIAAHRSVRHYRPDAVPQEVLDEILAAAVRASTVGNMQLYSIIVTTDPAMRRQLAPLHFNQPAATTAPLLLTFCADVNRFSRWCELRGAEPAYDNFCWFMNGVTDALLASQNASLEAEAHGLGICYLGTTLYNAGEIAALLRLPKGVIPVMTVSVGYPEELPPLTDRLPVEAVVHYETYRDYAPERLEALWHERETSEETRRLLEENGLPNLARIFTERRYVRDDNRAFSRKYFEELVALGFFNQ</sequence>
<dbReference type="Proteomes" id="UP000824014">
    <property type="component" value="Unassembled WGS sequence"/>
</dbReference>
<gene>
    <name evidence="7" type="ORF">H9816_05675</name>
</gene>
<dbReference type="Pfam" id="PF00881">
    <property type="entry name" value="Nitroreductase"/>
    <property type="match status" value="1"/>
</dbReference>
<organism evidence="7 8">
    <name type="scientific">Candidatus Tidjanibacter faecipullorum</name>
    <dbReference type="NCBI Taxonomy" id="2838766"/>
    <lineage>
        <taxon>Bacteria</taxon>
        <taxon>Pseudomonadati</taxon>
        <taxon>Bacteroidota</taxon>
        <taxon>Bacteroidia</taxon>
        <taxon>Bacteroidales</taxon>
        <taxon>Rikenellaceae</taxon>
        <taxon>Tidjanibacter</taxon>
    </lineage>
</organism>
<reference evidence="7" key="1">
    <citation type="journal article" date="2021" name="PeerJ">
        <title>Extensive microbial diversity within the chicken gut microbiome revealed by metagenomics and culture.</title>
        <authorList>
            <person name="Gilroy R."/>
            <person name="Ravi A."/>
            <person name="Getino M."/>
            <person name="Pursley I."/>
            <person name="Horton D.L."/>
            <person name="Alikhan N.F."/>
            <person name="Baker D."/>
            <person name="Gharbi K."/>
            <person name="Hall N."/>
            <person name="Watson M."/>
            <person name="Adriaenssens E.M."/>
            <person name="Foster-Nyarko E."/>
            <person name="Jarju S."/>
            <person name="Secka A."/>
            <person name="Antonio M."/>
            <person name="Oren A."/>
            <person name="Chaudhuri R.R."/>
            <person name="La Ragione R."/>
            <person name="Hildebrand F."/>
            <person name="Pallen M.J."/>
        </authorList>
    </citation>
    <scope>NUCLEOTIDE SEQUENCE</scope>
    <source>
        <strain evidence="7">ChiHjej11B10-19426</strain>
    </source>
</reference>
<evidence type="ECO:0000256" key="4">
    <source>
        <dbReference type="ARBA" id="ARBA00023002"/>
    </source>
</evidence>
<keyword evidence="2 5" id="KW-0285">Flavoprotein</keyword>
<dbReference type="PANTHER" id="PTHR43425:SF2">
    <property type="entry name" value="OXYGEN-INSENSITIVE NADPH NITROREDUCTASE"/>
    <property type="match status" value="1"/>
</dbReference>
<proteinExistence type="inferred from homology"/>
<dbReference type="InterPro" id="IPR016446">
    <property type="entry name" value="Flavin_OxRdtase_Frp"/>
</dbReference>
<evidence type="ECO:0000256" key="1">
    <source>
        <dbReference type="ARBA" id="ARBA00008366"/>
    </source>
</evidence>
<evidence type="ECO:0000313" key="8">
    <source>
        <dbReference type="Proteomes" id="UP000824014"/>
    </source>
</evidence>